<sequence>MLAVNGGTGTPQETASATAAAQTFAPSRSEEWTRGRAEGLKVQVRSKLLKAKSSSSAADMVMLVDTLERLGIDNHFRHEIAAMLHRVHREQQGCTAGSDDDDDLHITSLQFRLLRKHGFRVSAAVFDKFIDSKGSFRASLSSDTRGLLSLYNAAHMAMPGEEGLDDAIAFARHHLRSIQGKLRLPMAEQVSRALDIPLPRAPRRLETVRYIAEYEHEPAFDGVALELAKLDFELVRSLHLRELKALTL</sequence>
<organism evidence="3">
    <name type="scientific">Oryza sativa subsp. japonica</name>
    <name type="common">Rice</name>
    <dbReference type="NCBI Taxonomy" id="39947"/>
    <lineage>
        <taxon>Eukaryota</taxon>
        <taxon>Viridiplantae</taxon>
        <taxon>Streptophyta</taxon>
        <taxon>Embryophyta</taxon>
        <taxon>Tracheophyta</taxon>
        <taxon>Spermatophyta</taxon>
        <taxon>Magnoliopsida</taxon>
        <taxon>Liliopsida</taxon>
        <taxon>Poales</taxon>
        <taxon>Poaceae</taxon>
        <taxon>BOP clade</taxon>
        <taxon>Oryzoideae</taxon>
        <taxon>Oryzeae</taxon>
        <taxon>Oryzinae</taxon>
        <taxon>Oryza</taxon>
        <taxon>Oryza sativa</taxon>
    </lineage>
</organism>
<dbReference type="InterPro" id="IPR050148">
    <property type="entry name" value="Terpene_synthase-like"/>
</dbReference>
<dbReference type="Gene3D" id="1.50.10.130">
    <property type="entry name" value="Terpene synthase, N-terminal domain"/>
    <property type="match status" value="1"/>
</dbReference>
<dbReference type="InterPro" id="IPR001906">
    <property type="entry name" value="Terpene_synth_N"/>
</dbReference>
<dbReference type="EMBL" id="CM000140">
    <property type="protein sequence ID" value="EEE59092.1"/>
    <property type="molecule type" value="Genomic_DNA"/>
</dbReference>
<feature type="region of interest" description="Disordered" evidence="1">
    <location>
        <begin position="1"/>
        <end position="32"/>
    </location>
</feature>
<dbReference type="Gene3D" id="1.10.600.10">
    <property type="entry name" value="Farnesyl Diphosphate Synthase"/>
    <property type="match status" value="1"/>
</dbReference>
<name>B9F8J4_ORYSJ</name>
<dbReference type="InterPro" id="IPR008949">
    <property type="entry name" value="Isoprenoid_synthase_dom_sf"/>
</dbReference>
<dbReference type="InterPro" id="IPR036965">
    <property type="entry name" value="Terpene_synth_N_sf"/>
</dbReference>
<evidence type="ECO:0000256" key="1">
    <source>
        <dbReference type="SAM" id="MobiDB-lite"/>
    </source>
</evidence>
<feature type="compositionally biased region" description="Low complexity" evidence="1">
    <location>
        <begin position="10"/>
        <end position="27"/>
    </location>
</feature>
<evidence type="ECO:0000259" key="2">
    <source>
        <dbReference type="Pfam" id="PF01397"/>
    </source>
</evidence>
<protein>
    <recommendedName>
        <fullName evidence="2">Terpene synthase N-terminal domain-containing protein</fullName>
    </recommendedName>
</protein>
<reference evidence="3" key="2">
    <citation type="submission" date="2008-12" db="EMBL/GenBank/DDBJ databases">
        <title>Improved gene annotation of the rice (Oryza sativa) genomes.</title>
        <authorList>
            <person name="Wang J."/>
            <person name="Li R."/>
            <person name="Fan W."/>
            <person name="Huang Q."/>
            <person name="Zhang J."/>
            <person name="Zhou Y."/>
            <person name="Hu Y."/>
            <person name="Zi S."/>
            <person name="Li J."/>
            <person name="Ni P."/>
            <person name="Zheng H."/>
            <person name="Zhang Y."/>
            <person name="Zhao M."/>
            <person name="Hao Q."/>
            <person name="McDermott J."/>
            <person name="Samudrala R."/>
            <person name="Kristiansen K."/>
            <person name="Wong G.K.-S."/>
        </authorList>
    </citation>
    <scope>NUCLEOTIDE SEQUENCE</scope>
</reference>
<reference evidence="3" key="1">
    <citation type="journal article" date="2005" name="PLoS Biol.">
        <title>The genomes of Oryza sativa: a history of duplications.</title>
        <authorList>
            <person name="Yu J."/>
            <person name="Wang J."/>
            <person name="Lin W."/>
            <person name="Li S."/>
            <person name="Li H."/>
            <person name="Zhou J."/>
            <person name="Ni P."/>
            <person name="Dong W."/>
            <person name="Hu S."/>
            <person name="Zeng C."/>
            <person name="Zhang J."/>
            <person name="Zhang Y."/>
            <person name="Li R."/>
            <person name="Xu Z."/>
            <person name="Li S."/>
            <person name="Li X."/>
            <person name="Zheng H."/>
            <person name="Cong L."/>
            <person name="Lin L."/>
            <person name="Yin J."/>
            <person name="Geng J."/>
            <person name="Li G."/>
            <person name="Shi J."/>
            <person name="Liu J."/>
            <person name="Lv H."/>
            <person name="Li J."/>
            <person name="Wang J."/>
            <person name="Deng Y."/>
            <person name="Ran L."/>
            <person name="Shi X."/>
            <person name="Wang X."/>
            <person name="Wu Q."/>
            <person name="Li C."/>
            <person name="Ren X."/>
            <person name="Wang J."/>
            <person name="Wang X."/>
            <person name="Li D."/>
            <person name="Liu D."/>
            <person name="Zhang X."/>
            <person name="Ji Z."/>
            <person name="Zhao W."/>
            <person name="Sun Y."/>
            <person name="Zhang Z."/>
            <person name="Bao J."/>
            <person name="Han Y."/>
            <person name="Dong L."/>
            <person name="Ji J."/>
            <person name="Chen P."/>
            <person name="Wu S."/>
            <person name="Liu J."/>
            <person name="Xiao Y."/>
            <person name="Bu D."/>
            <person name="Tan J."/>
            <person name="Yang L."/>
            <person name="Ye C."/>
            <person name="Zhang J."/>
            <person name="Xu J."/>
            <person name="Zhou Y."/>
            <person name="Yu Y."/>
            <person name="Zhang B."/>
            <person name="Zhuang S."/>
            <person name="Wei H."/>
            <person name="Liu B."/>
            <person name="Lei M."/>
            <person name="Yu H."/>
            <person name="Li Y."/>
            <person name="Xu H."/>
            <person name="Wei S."/>
            <person name="He X."/>
            <person name="Fang L."/>
            <person name="Zhang Z."/>
            <person name="Zhang Y."/>
            <person name="Huang X."/>
            <person name="Su Z."/>
            <person name="Tong W."/>
            <person name="Li J."/>
            <person name="Tong Z."/>
            <person name="Li S."/>
            <person name="Ye J."/>
            <person name="Wang L."/>
            <person name="Fang L."/>
            <person name="Lei T."/>
            <person name="Chen C."/>
            <person name="Chen H."/>
            <person name="Xu Z."/>
            <person name="Li H."/>
            <person name="Huang H."/>
            <person name="Zhang F."/>
            <person name="Xu H."/>
            <person name="Li N."/>
            <person name="Zhao C."/>
            <person name="Li S."/>
            <person name="Dong L."/>
            <person name="Huang Y."/>
            <person name="Li L."/>
            <person name="Xi Y."/>
            <person name="Qi Q."/>
            <person name="Li W."/>
            <person name="Zhang B."/>
            <person name="Hu W."/>
            <person name="Zhang Y."/>
            <person name="Tian X."/>
            <person name="Jiao Y."/>
            <person name="Liang X."/>
            <person name="Jin J."/>
            <person name="Gao L."/>
            <person name="Zheng W."/>
            <person name="Hao B."/>
            <person name="Liu S."/>
            <person name="Wang W."/>
            <person name="Yuan L."/>
            <person name="Cao M."/>
            <person name="McDermott J."/>
            <person name="Samudrala R."/>
            <person name="Wang J."/>
            <person name="Wong G.K."/>
            <person name="Yang H."/>
        </authorList>
    </citation>
    <scope>NUCLEOTIDE SEQUENCE [LARGE SCALE GENOMIC DNA]</scope>
</reference>
<dbReference type="GO" id="GO:0010333">
    <property type="term" value="F:terpene synthase activity"/>
    <property type="evidence" value="ECO:0007669"/>
    <property type="project" value="InterPro"/>
</dbReference>
<proteinExistence type="predicted"/>
<dbReference type="SUPFAM" id="SSF48239">
    <property type="entry name" value="Terpenoid cyclases/Protein prenyltransferases"/>
    <property type="match status" value="1"/>
</dbReference>
<evidence type="ECO:0000313" key="3">
    <source>
        <dbReference type="EMBL" id="EEE59092.1"/>
    </source>
</evidence>
<feature type="domain" description="Terpene synthase N-terminal" evidence="2">
    <location>
        <begin position="23"/>
        <end position="194"/>
    </location>
</feature>
<dbReference type="InterPro" id="IPR008930">
    <property type="entry name" value="Terpenoid_cyclase/PrenylTrfase"/>
</dbReference>
<dbReference type="Proteomes" id="UP000007752">
    <property type="component" value="Chromosome 3"/>
</dbReference>
<dbReference type="PANTHER" id="PTHR31225:SF63">
    <property type="entry name" value="BETA-SELINENE SYNTHASE"/>
    <property type="match status" value="1"/>
</dbReference>
<dbReference type="Pfam" id="PF01397">
    <property type="entry name" value="Terpene_synth"/>
    <property type="match status" value="1"/>
</dbReference>
<dbReference type="AlphaFoldDB" id="B9F8J4"/>
<dbReference type="PANTHER" id="PTHR31225">
    <property type="entry name" value="OS04G0344100 PROTEIN-RELATED"/>
    <property type="match status" value="1"/>
</dbReference>
<accession>B9F8J4</accession>
<gene>
    <name evidence="3" type="ORF">OsJ_10934</name>
</gene>
<dbReference type="HOGENOM" id="CLU_003125_0_1_1"/>
<dbReference type="GO" id="GO:0016114">
    <property type="term" value="P:terpenoid biosynthetic process"/>
    <property type="evidence" value="ECO:0007669"/>
    <property type="project" value="InterPro"/>
</dbReference>